<proteinExistence type="predicted"/>
<dbReference type="EMBL" id="MU004188">
    <property type="protein sequence ID" value="KAF2496396.1"/>
    <property type="molecule type" value="Genomic_DNA"/>
</dbReference>
<evidence type="ECO:0000313" key="2">
    <source>
        <dbReference type="EMBL" id="KAF2496396.1"/>
    </source>
</evidence>
<feature type="compositionally biased region" description="Basic and acidic residues" evidence="1">
    <location>
        <begin position="42"/>
        <end position="105"/>
    </location>
</feature>
<dbReference type="OrthoDB" id="529205at2759"/>
<feature type="region of interest" description="Disordered" evidence="1">
    <location>
        <begin position="36"/>
        <end position="105"/>
    </location>
</feature>
<sequence>MASLRAFTRRTPLLANSYIQRVGFSGSARVMAGKESALGSEGRAEEIDEHKSDALKKQKEGKGEWKDALASDSESIVKADRGEVDASEETIRKLQEETKKVEGGK</sequence>
<organism evidence="2 3">
    <name type="scientific">Lophium mytilinum</name>
    <dbReference type="NCBI Taxonomy" id="390894"/>
    <lineage>
        <taxon>Eukaryota</taxon>
        <taxon>Fungi</taxon>
        <taxon>Dikarya</taxon>
        <taxon>Ascomycota</taxon>
        <taxon>Pezizomycotina</taxon>
        <taxon>Dothideomycetes</taxon>
        <taxon>Pleosporomycetidae</taxon>
        <taxon>Mytilinidiales</taxon>
        <taxon>Mytilinidiaceae</taxon>
        <taxon>Lophium</taxon>
    </lineage>
</organism>
<name>A0A6A6QW11_9PEZI</name>
<dbReference type="AlphaFoldDB" id="A0A6A6QW11"/>
<accession>A0A6A6QW11</accession>
<dbReference type="Proteomes" id="UP000799750">
    <property type="component" value="Unassembled WGS sequence"/>
</dbReference>
<evidence type="ECO:0000256" key="1">
    <source>
        <dbReference type="SAM" id="MobiDB-lite"/>
    </source>
</evidence>
<evidence type="ECO:0000313" key="3">
    <source>
        <dbReference type="Proteomes" id="UP000799750"/>
    </source>
</evidence>
<keyword evidence="3" id="KW-1185">Reference proteome</keyword>
<gene>
    <name evidence="2" type="ORF">BU16DRAFT_459538</name>
</gene>
<evidence type="ECO:0008006" key="4">
    <source>
        <dbReference type="Google" id="ProtNLM"/>
    </source>
</evidence>
<reference evidence="2" key="1">
    <citation type="journal article" date="2020" name="Stud. Mycol.">
        <title>101 Dothideomycetes genomes: a test case for predicting lifestyles and emergence of pathogens.</title>
        <authorList>
            <person name="Haridas S."/>
            <person name="Albert R."/>
            <person name="Binder M."/>
            <person name="Bloem J."/>
            <person name="Labutti K."/>
            <person name="Salamov A."/>
            <person name="Andreopoulos B."/>
            <person name="Baker S."/>
            <person name="Barry K."/>
            <person name="Bills G."/>
            <person name="Bluhm B."/>
            <person name="Cannon C."/>
            <person name="Castanera R."/>
            <person name="Culley D."/>
            <person name="Daum C."/>
            <person name="Ezra D."/>
            <person name="Gonzalez J."/>
            <person name="Henrissat B."/>
            <person name="Kuo A."/>
            <person name="Liang C."/>
            <person name="Lipzen A."/>
            <person name="Lutzoni F."/>
            <person name="Magnuson J."/>
            <person name="Mondo S."/>
            <person name="Nolan M."/>
            <person name="Ohm R."/>
            <person name="Pangilinan J."/>
            <person name="Park H.-J."/>
            <person name="Ramirez L."/>
            <person name="Alfaro M."/>
            <person name="Sun H."/>
            <person name="Tritt A."/>
            <person name="Yoshinaga Y."/>
            <person name="Zwiers L.-H."/>
            <person name="Turgeon B."/>
            <person name="Goodwin S."/>
            <person name="Spatafora J."/>
            <person name="Crous P."/>
            <person name="Grigoriev I."/>
        </authorList>
    </citation>
    <scope>NUCLEOTIDE SEQUENCE</scope>
    <source>
        <strain evidence="2">CBS 269.34</strain>
    </source>
</reference>
<protein>
    <recommendedName>
        <fullName evidence="4">Mitochondrial carrier protein pet8</fullName>
    </recommendedName>
</protein>